<dbReference type="GO" id="GO:0005509">
    <property type="term" value="F:calcium ion binding"/>
    <property type="evidence" value="ECO:0007669"/>
    <property type="project" value="InterPro"/>
</dbReference>
<accession>A0A5N6VCM7</accession>
<name>A0A5N6VCM7_ASPTM</name>
<proteinExistence type="predicted"/>
<feature type="signal peptide" evidence="1">
    <location>
        <begin position="1"/>
        <end position="29"/>
    </location>
</feature>
<feature type="chain" id="PRO_5025014934" evidence="1">
    <location>
        <begin position="30"/>
        <end position="613"/>
    </location>
</feature>
<dbReference type="GO" id="GO:0005737">
    <property type="term" value="C:cytoplasm"/>
    <property type="evidence" value="ECO:0007669"/>
    <property type="project" value="InterPro"/>
</dbReference>
<dbReference type="SUPFAM" id="SSF110083">
    <property type="entry name" value="Peptidylarginine deiminase Pad4, middle domain"/>
    <property type="match status" value="1"/>
</dbReference>
<dbReference type="OrthoDB" id="5102063at2759"/>
<keyword evidence="4" id="KW-1185">Reference proteome</keyword>
<dbReference type="Proteomes" id="UP000326950">
    <property type="component" value="Unassembled WGS sequence"/>
</dbReference>
<evidence type="ECO:0000256" key="1">
    <source>
        <dbReference type="SAM" id="SignalP"/>
    </source>
</evidence>
<keyword evidence="1" id="KW-0732">Signal</keyword>
<dbReference type="Pfam" id="PF03068">
    <property type="entry name" value="PAD"/>
    <property type="match status" value="1"/>
</dbReference>
<dbReference type="SMR" id="A0A5N6VCM7"/>
<dbReference type="InterPro" id="IPR036556">
    <property type="entry name" value="PAD_central_sf"/>
</dbReference>
<dbReference type="EMBL" id="ML738585">
    <property type="protein sequence ID" value="KAE8168427.1"/>
    <property type="molecule type" value="Genomic_DNA"/>
</dbReference>
<dbReference type="SUPFAM" id="SSF55909">
    <property type="entry name" value="Pentein"/>
    <property type="match status" value="1"/>
</dbReference>
<evidence type="ECO:0000259" key="2">
    <source>
        <dbReference type="Pfam" id="PF03068"/>
    </source>
</evidence>
<dbReference type="AlphaFoldDB" id="A0A5N6VCM7"/>
<dbReference type="PANTHER" id="PTHR10837">
    <property type="entry name" value="PEPTIDYLARGININE DEIMINASE"/>
    <property type="match status" value="1"/>
</dbReference>
<gene>
    <name evidence="3" type="ORF">BDV40DRAFT_294381</name>
</gene>
<dbReference type="InterPro" id="IPR004303">
    <property type="entry name" value="PAD"/>
</dbReference>
<dbReference type="Gene3D" id="3.75.10.10">
    <property type="entry name" value="L-arginine/glycine Amidinotransferase, Chain A"/>
    <property type="match status" value="1"/>
</dbReference>
<dbReference type="PANTHER" id="PTHR10837:SF8">
    <property type="entry name" value="PROTEIN-ARGININE DEIMINASE"/>
    <property type="match status" value="1"/>
</dbReference>
<evidence type="ECO:0000313" key="4">
    <source>
        <dbReference type="Proteomes" id="UP000326950"/>
    </source>
</evidence>
<feature type="domain" description="Protein-arginine deiminase C-terminal" evidence="2">
    <location>
        <begin position="196"/>
        <end position="599"/>
    </location>
</feature>
<organism evidence="3 4">
    <name type="scientific">Aspergillus tamarii</name>
    <dbReference type="NCBI Taxonomy" id="41984"/>
    <lineage>
        <taxon>Eukaryota</taxon>
        <taxon>Fungi</taxon>
        <taxon>Dikarya</taxon>
        <taxon>Ascomycota</taxon>
        <taxon>Pezizomycotina</taxon>
        <taxon>Eurotiomycetes</taxon>
        <taxon>Eurotiomycetidae</taxon>
        <taxon>Eurotiales</taxon>
        <taxon>Aspergillaceae</taxon>
        <taxon>Aspergillus</taxon>
        <taxon>Aspergillus subgen. Circumdati</taxon>
    </lineage>
</organism>
<sequence>MGACLLLQFLFGCLSFSLLCLTFTVDIRADSNRDGKVDITGTSDLPDKLQWSNEAGAIFLANIGDTNRRCSQAASHIKPPPSNEELAACNDASDDIQRSPEYLAPLRTGPLPGLSTDAWGKVGVHHEIARKNVRIFKRNADGEGHVIVNNDYKFSQKELQDGLDLWIDARDTRRPYGWNGTAEVHFFVQNGTDGHSEDFVRLRVAPVLTHHHLQPAEELITASWNNPFSKDQYYFVQNLTNVINSTVGQKPLTLFPYSDDVWAQDLLEPGYTSMPGPNGPITLQIMIRSSQPSRVAGRQVFEYLRQKGRGAVYSSGGTRDEVNSMGNLETIPPYTHNGKSYPVGRVIEGRHETHLPHIYDYIRAQEIQDPLIIDADWLGNGHVDEFVQFLPANNPKSLHGWVLFIADPIGGLEILRKAKEEGHGDTPAFSRNNESWHPHPPSPYVPGYTINEFLSNETHIDENKRFAKLIDSVKETLKSETGIQDNDIHQVPVVFETGVCWGPDDGVSPERNCSSKYANALYPGPINGLVLNGYEYLAPDPWGPVIDGVDIMKEAISKAYQRNHYHVTYMDDWYSHHRDGGEIHCGTNSIRTVTRPWWNVKESGSKWLVHDEM</sequence>
<dbReference type="GO" id="GO:0004668">
    <property type="term" value="F:protein-arginine deiminase activity"/>
    <property type="evidence" value="ECO:0007669"/>
    <property type="project" value="InterPro"/>
</dbReference>
<evidence type="ECO:0000313" key="3">
    <source>
        <dbReference type="EMBL" id="KAE8168427.1"/>
    </source>
</evidence>
<dbReference type="InterPro" id="IPR013530">
    <property type="entry name" value="PAD_C"/>
</dbReference>
<protein>
    <submittedName>
        <fullName evidence="3">Arginine deiminase type-3</fullName>
    </submittedName>
</protein>
<reference evidence="3 4" key="1">
    <citation type="submission" date="2019-04" db="EMBL/GenBank/DDBJ databases">
        <title>Friends and foes A comparative genomics study of 23 Aspergillus species from section Flavi.</title>
        <authorList>
            <consortium name="DOE Joint Genome Institute"/>
            <person name="Kjaerbolling I."/>
            <person name="Vesth T."/>
            <person name="Frisvad J.C."/>
            <person name="Nybo J.L."/>
            <person name="Theobald S."/>
            <person name="Kildgaard S."/>
            <person name="Isbrandt T."/>
            <person name="Kuo A."/>
            <person name="Sato A."/>
            <person name="Lyhne E.K."/>
            <person name="Kogle M.E."/>
            <person name="Wiebenga A."/>
            <person name="Kun R.S."/>
            <person name="Lubbers R.J."/>
            <person name="Makela M.R."/>
            <person name="Barry K."/>
            <person name="Chovatia M."/>
            <person name="Clum A."/>
            <person name="Daum C."/>
            <person name="Haridas S."/>
            <person name="He G."/>
            <person name="LaButti K."/>
            <person name="Lipzen A."/>
            <person name="Mondo S."/>
            <person name="Riley R."/>
            <person name="Salamov A."/>
            <person name="Simmons B.A."/>
            <person name="Magnuson J.K."/>
            <person name="Henrissat B."/>
            <person name="Mortensen U.H."/>
            <person name="Larsen T.O."/>
            <person name="Devries R.P."/>
            <person name="Grigoriev I.V."/>
            <person name="Machida M."/>
            <person name="Baker S.E."/>
            <person name="Andersen M.R."/>
        </authorList>
    </citation>
    <scope>NUCLEOTIDE SEQUENCE [LARGE SCALE GENOMIC DNA]</scope>
    <source>
        <strain evidence="3 4">CBS 117626</strain>
    </source>
</reference>